<feature type="chain" id="PRO_5004825683" description="FAD-binding PCMH-type domain-containing protein" evidence="5">
    <location>
        <begin position="26"/>
        <end position="522"/>
    </location>
</feature>
<comment type="similarity">
    <text evidence="1">Belongs to the oxygen-dependent FAD-linked oxidoreductase family.</text>
</comment>
<keyword evidence="4" id="KW-0560">Oxidoreductase</keyword>
<dbReference type="InterPro" id="IPR016166">
    <property type="entry name" value="FAD-bd_PCMH"/>
</dbReference>
<keyword evidence="3" id="KW-0274">FAD</keyword>
<dbReference type="GO" id="GO:0016491">
    <property type="term" value="F:oxidoreductase activity"/>
    <property type="evidence" value="ECO:0007669"/>
    <property type="project" value="UniProtKB-KW"/>
</dbReference>
<evidence type="ECO:0000256" key="4">
    <source>
        <dbReference type="ARBA" id="ARBA00023002"/>
    </source>
</evidence>
<name>W2SAI2_CYPE1</name>
<dbReference type="Pfam" id="PF01565">
    <property type="entry name" value="FAD_binding_4"/>
    <property type="match status" value="1"/>
</dbReference>
<dbReference type="EMBL" id="KB822712">
    <property type="protein sequence ID" value="ETN45741.1"/>
    <property type="molecule type" value="Genomic_DNA"/>
</dbReference>
<dbReference type="InterPro" id="IPR006094">
    <property type="entry name" value="Oxid_FAD_bind_N"/>
</dbReference>
<dbReference type="STRING" id="1220924.W2SAI2"/>
<evidence type="ECO:0000259" key="6">
    <source>
        <dbReference type="PROSITE" id="PS51387"/>
    </source>
</evidence>
<feature type="signal peptide" evidence="5">
    <location>
        <begin position="1"/>
        <end position="25"/>
    </location>
</feature>
<dbReference type="PANTHER" id="PTHR42973">
    <property type="entry name" value="BINDING OXIDOREDUCTASE, PUTATIVE (AFU_ORTHOLOGUE AFUA_1G17690)-RELATED"/>
    <property type="match status" value="1"/>
</dbReference>
<dbReference type="PANTHER" id="PTHR42973:SF53">
    <property type="entry name" value="FAD-BINDING PCMH-TYPE DOMAIN-CONTAINING PROTEIN-RELATED"/>
    <property type="match status" value="1"/>
</dbReference>
<dbReference type="RefSeq" id="XP_008712469.1">
    <property type="nucleotide sequence ID" value="XM_008714247.1"/>
</dbReference>
<dbReference type="PROSITE" id="PS51387">
    <property type="entry name" value="FAD_PCMH"/>
    <property type="match status" value="1"/>
</dbReference>
<accession>W2SAI2</accession>
<dbReference type="InterPro" id="IPR016169">
    <property type="entry name" value="FAD-bd_PCMH_sub2"/>
</dbReference>
<proteinExistence type="inferred from homology"/>
<keyword evidence="2" id="KW-0285">Flavoprotein</keyword>
<evidence type="ECO:0000256" key="2">
    <source>
        <dbReference type="ARBA" id="ARBA00022630"/>
    </source>
</evidence>
<dbReference type="VEuPathDB" id="FungiDB:HMPREF1541_09574"/>
<dbReference type="InterPro" id="IPR050416">
    <property type="entry name" value="FAD-linked_Oxidoreductase"/>
</dbReference>
<feature type="domain" description="FAD-binding PCMH-type" evidence="6">
    <location>
        <begin position="74"/>
        <end position="250"/>
    </location>
</feature>
<dbReference type="AlphaFoldDB" id="W2SAI2"/>
<dbReference type="HOGENOM" id="CLU_018354_1_1_1"/>
<gene>
    <name evidence="7" type="ORF">HMPREF1541_09574</name>
</gene>
<keyword evidence="8" id="KW-1185">Reference proteome</keyword>
<keyword evidence="5" id="KW-0732">Signal</keyword>
<sequence>MRTSRRPFAVLAITSLAYCTSGVYAQENSTAASREITGFPPCDALIEAGLGTQVLTATSNEYESRVDSWWFANARVRPWCFVRPQNTMEVSNVVKVLSDAGSGAGDWHIAVRSGGHSLPSANSIVNGVTIDLTMMNNSWYSPEQKVASVEPGAAWKDVYANLLDTANVTVTGGRDGGVGVGGFLLGGGNSYYSSRNGFGCDTVVNYEVVLANGTIVNANASTNPDLWRALKGGGMNFGIVTRFDIEAMPAVDFAYGQSVLSTNYSDAVVDVIVNFTNNPEEMENDHLIPLYSYNASEGGQSIILIGVNTQGDLNSPAFDGMNSIPALSRTWEHKSLARAANESQVAGGLLYTQSTLTLPANPTAVRRATALHSSLIRTLTATLGPENFSASTFLQPLPTQIAKAGSRSGGSNVLGLDRIPGNAILWVSGVGVQPDAGDAGLAVARAELKKLVAELREFARGQDDVEGMEWTYLNYADADQDPLGSYGEENVRFMQEVAERYDPEGFWQGRVPGGFKVGRVEV</sequence>
<protein>
    <recommendedName>
        <fullName evidence="6">FAD-binding PCMH-type domain-containing protein</fullName>
    </recommendedName>
</protein>
<evidence type="ECO:0000256" key="1">
    <source>
        <dbReference type="ARBA" id="ARBA00005466"/>
    </source>
</evidence>
<organism evidence="7 8">
    <name type="scientific">Cyphellophora europaea (strain CBS 101466)</name>
    <name type="common">Phialophora europaea</name>
    <dbReference type="NCBI Taxonomy" id="1220924"/>
    <lineage>
        <taxon>Eukaryota</taxon>
        <taxon>Fungi</taxon>
        <taxon>Dikarya</taxon>
        <taxon>Ascomycota</taxon>
        <taxon>Pezizomycotina</taxon>
        <taxon>Eurotiomycetes</taxon>
        <taxon>Chaetothyriomycetidae</taxon>
        <taxon>Chaetothyriales</taxon>
        <taxon>Cyphellophoraceae</taxon>
        <taxon>Cyphellophora</taxon>
    </lineage>
</organism>
<dbReference type="eggNOG" id="KOG1231">
    <property type="taxonomic scope" value="Eukaryota"/>
</dbReference>
<reference evidence="7 8" key="1">
    <citation type="submission" date="2013-03" db="EMBL/GenBank/DDBJ databases">
        <title>The Genome Sequence of Phialophora europaea CBS 101466.</title>
        <authorList>
            <consortium name="The Broad Institute Genomics Platform"/>
            <person name="Cuomo C."/>
            <person name="de Hoog S."/>
            <person name="Gorbushina A."/>
            <person name="Walker B."/>
            <person name="Young S.K."/>
            <person name="Zeng Q."/>
            <person name="Gargeya S."/>
            <person name="Fitzgerald M."/>
            <person name="Haas B."/>
            <person name="Abouelleil A."/>
            <person name="Allen A.W."/>
            <person name="Alvarado L."/>
            <person name="Arachchi H.M."/>
            <person name="Berlin A.M."/>
            <person name="Chapman S.B."/>
            <person name="Gainer-Dewar J."/>
            <person name="Goldberg J."/>
            <person name="Griggs A."/>
            <person name="Gujja S."/>
            <person name="Hansen M."/>
            <person name="Howarth C."/>
            <person name="Imamovic A."/>
            <person name="Ireland A."/>
            <person name="Larimer J."/>
            <person name="McCowan C."/>
            <person name="Murphy C."/>
            <person name="Pearson M."/>
            <person name="Poon T.W."/>
            <person name="Priest M."/>
            <person name="Roberts A."/>
            <person name="Saif S."/>
            <person name="Shea T."/>
            <person name="Sisk P."/>
            <person name="Sykes S."/>
            <person name="Wortman J."/>
            <person name="Nusbaum C."/>
            <person name="Birren B."/>
        </authorList>
    </citation>
    <scope>NUCLEOTIDE SEQUENCE [LARGE SCALE GENOMIC DNA]</scope>
    <source>
        <strain evidence="7 8">CBS 101466</strain>
    </source>
</reference>
<dbReference type="OrthoDB" id="8062037at2759"/>
<evidence type="ECO:0000256" key="3">
    <source>
        <dbReference type="ARBA" id="ARBA00022827"/>
    </source>
</evidence>
<dbReference type="SUPFAM" id="SSF56176">
    <property type="entry name" value="FAD-binding/transporter-associated domain-like"/>
    <property type="match status" value="1"/>
</dbReference>
<evidence type="ECO:0000313" key="7">
    <source>
        <dbReference type="EMBL" id="ETN45741.1"/>
    </source>
</evidence>
<dbReference type="InterPro" id="IPR036318">
    <property type="entry name" value="FAD-bd_PCMH-like_sf"/>
</dbReference>
<dbReference type="InParanoid" id="W2SAI2"/>
<dbReference type="Gene3D" id="3.30.465.10">
    <property type="match status" value="1"/>
</dbReference>
<evidence type="ECO:0000256" key="5">
    <source>
        <dbReference type="SAM" id="SignalP"/>
    </source>
</evidence>
<dbReference type="GeneID" id="19976913"/>
<dbReference type="Proteomes" id="UP000030752">
    <property type="component" value="Unassembled WGS sequence"/>
</dbReference>
<dbReference type="GO" id="GO:0071949">
    <property type="term" value="F:FAD binding"/>
    <property type="evidence" value="ECO:0007669"/>
    <property type="project" value="InterPro"/>
</dbReference>
<evidence type="ECO:0000313" key="8">
    <source>
        <dbReference type="Proteomes" id="UP000030752"/>
    </source>
</evidence>